<comment type="caution">
    <text evidence="1">The sequence shown here is derived from an EMBL/GenBank/DDBJ whole genome shotgun (WGS) entry which is preliminary data.</text>
</comment>
<dbReference type="EMBL" id="BAABFL010000477">
    <property type="protein sequence ID" value="GAA4652569.1"/>
    <property type="molecule type" value="Genomic_DNA"/>
</dbReference>
<evidence type="ECO:0000313" key="1">
    <source>
        <dbReference type="EMBL" id="GAA4652569.1"/>
    </source>
</evidence>
<dbReference type="Proteomes" id="UP001500604">
    <property type="component" value="Unassembled WGS sequence"/>
</dbReference>
<accession>A0ABP8V9D8</accession>
<dbReference type="RefSeq" id="WP_345199161.1">
    <property type="nucleotide sequence ID" value="NZ_BAABFL010000477.1"/>
</dbReference>
<keyword evidence="2" id="KW-1185">Reference proteome</keyword>
<evidence type="ECO:0008006" key="3">
    <source>
        <dbReference type="Google" id="ProtNLM"/>
    </source>
</evidence>
<reference evidence="2" key="1">
    <citation type="journal article" date="2019" name="Int. J. Syst. Evol. Microbiol.">
        <title>The Global Catalogue of Microorganisms (GCM) 10K type strain sequencing project: providing services to taxonomists for standard genome sequencing and annotation.</title>
        <authorList>
            <consortium name="The Broad Institute Genomics Platform"/>
            <consortium name="The Broad Institute Genome Sequencing Center for Infectious Disease"/>
            <person name="Wu L."/>
            <person name="Ma J."/>
        </authorList>
    </citation>
    <scope>NUCLEOTIDE SEQUENCE [LARGE SCALE GENOMIC DNA]</scope>
    <source>
        <strain evidence="2">JCM 17805</strain>
    </source>
</reference>
<proteinExistence type="predicted"/>
<sequence length="209" mass="23878">MESCLTTTADYAFHLYRFNGQWWATDKLVSSLTGVPVLDLHRMISEGIVRIEGHNLIRESTLNHIRGMIPRRYQQAYGQLVYALHSRNTGRLPEADILQHDHPVRIESGMCCMTDLYSAYLASPNTTTSNRNCKPSHFLRLKKSRELVARLARSRKTPAEELFRTSRDGGHPAKWTIREIAQSYAAWLSKPLGMALADRYAQYEQKGGQ</sequence>
<protein>
    <recommendedName>
        <fullName evidence="3">KilA-N domain-containing protein</fullName>
    </recommendedName>
</protein>
<organism evidence="1 2">
    <name type="scientific">Kistimonas scapharcae</name>
    <dbReference type="NCBI Taxonomy" id="1036133"/>
    <lineage>
        <taxon>Bacteria</taxon>
        <taxon>Pseudomonadati</taxon>
        <taxon>Pseudomonadota</taxon>
        <taxon>Gammaproteobacteria</taxon>
        <taxon>Oceanospirillales</taxon>
        <taxon>Endozoicomonadaceae</taxon>
        <taxon>Kistimonas</taxon>
    </lineage>
</organism>
<gene>
    <name evidence="1" type="ORF">GCM10023116_48530</name>
</gene>
<name>A0ABP8V9D8_9GAMM</name>
<evidence type="ECO:0000313" key="2">
    <source>
        <dbReference type="Proteomes" id="UP001500604"/>
    </source>
</evidence>